<evidence type="ECO:0000259" key="7">
    <source>
        <dbReference type="Pfam" id="PF04130"/>
    </source>
</evidence>
<name>A0A6A6QYC6_9PEZI</name>
<evidence type="ECO:0000256" key="4">
    <source>
        <dbReference type="ARBA" id="ARBA00023212"/>
    </source>
</evidence>
<dbReference type="GO" id="GO:0043015">
    <property type="term" value="F:gamma-tubulin binding"/>
    <property type="evidence" value="ECO:0007669"/>
    <property type="project" value="InterPro"/>
</dbReference>
<dbReference type="InterPro" id="IPR032797">
    <property type="entry name" value="Mod21_N"/>
</dbReference>
<dbReference type="GO" id="GO:0000278">
    <property type="term" value="P:mitotic cell cycle"/>
    <property type="evidence" value="ECO:0007669"/>
    <property type="project" value="TreeGrafter"/>
</dbReference>
<feature type="compositionally biased region" description="Basic and acidic residues" evidence="6">
    <location>
        <begin position="812"/>
        <end position="821"/>
    </location>
</feature>
<keyword evidence="3 5" id="KW-0493">Microtubule</keyword>
<feature type="region of interest" description="Disordered" evidence="6">
    <location>
        <begin position="148"/>
        <end position="185"/>
    </location>
</feature>
<evidence type="ECO:0000313" key="10">
    <source>
        <dbReference type="EMBL" id="KAF2496790.1"/>
    </source>
</evidence>
<evidence type="ECO:0000259" key="8">
    <source>
        <dbReference type="Pfam" id="PF14609"/>
    </source>
</evidence>
<proteinExistence type="inferred from homology"/>
<dbReference type="CDD" id="cd22572">
    <property type="entry name" value="GCP5_NTD"/>
    <property type="match status" value="1"/>
</dbReference>
<feature type="domain" description="Gamma tubulin complex component protein N-terminal" evidence="9">
    <location>
        <begin position="239"/>
        <end position="547"/>
    </location>
</feature>
<comment type="subcellular location">
    <subcellularLocation>
        <location evidence="5">Cytoplasm</location>
        <location evidence="5">Cytoskeleton</location>
        <location evidence="5">Microtubule organizing center</location>
    </subcellularLocation>
</comment>
<feature type="compositionally biased region" description="Basic and acidic residues" evidence="6">
    <location>
        <begin position="158"/>
        <end position="168"/>
    </location>
</feature>
<evidence type="ECO:0000256" key="1">
    <source>
        <dbReference type="ARBA" id="ARBA00010337"/>
    </source>
</evidence>
<keyword evidence="2 5" id="KW-0963">Cytoplasm</keyword>
<evidence type="ECO:0000256" key="3">
    <source>
        <dbReference type="ARBA" id="ARBA00022701"/>
    </source>
</evidence>
<dbReference type="Gene3D" id="1.20.120.1900">
    <property type="entry name" value="Gamma-tubulin complex, C-terminal domain"/>
    <property type="match status" value="1"/>
</dbReference>
<feature type="domain" description="Gamma tubulin complex component C-terminal" evidence="7">
    <location>
        <begin position="557"/>
        <end position="888"/>
    </location>
</feature>
<evidence type="ECO:0000313" key="11">
    <source>
        <dbReference type="Proteomes" id="UP000799750"/>
    </source>
</evidence>
<dbReference type="InterPro" id="IPR041470">
    <property type="entry name" value="GCP_N"/>
</dbReference>
<dbReference type="PANTHER" id="PTHR19302:SF33">
    <property type="entry name" value="GAMMA-TUBULIN COMPLEX COMPONENT 5"/>
    <property type="match status" value="1"/>
</dbReference>
<dbReference type="GO" id="GO:0051321">
    <property type="term" value="P:meiotic cell cycle"/>
    <property type="evidence" value="ECO:0007669"/>
    <property type="project" value="TreeGrafter"/>
</dbReference>
<dbReference type="GO" id="GO:0051011">
    <property type="term" value="F:microtubule minus-end binding"/>
    <property type="evidence" value="ECO:0007669"/>
    <property type="project" value="TreeGrafter"/>
</dbReference>
<feature type="domain" description="Gamma-Tubulin ring complex non-core subunit mod21 N-terminal" evidence="8">
    <location>
        <begin position="67"/>
        <end position="155"/>
    </location>
</feature>
<sequence>MPQPAQIGALTDELVASITTFSPSTNAQAFKHAKDLATRGLRGYQYGRTNQFDVRAKLDGFDEKFRVLNRDNLANALLKRLNELDKVSTKWTPETLSLLLQLSDRPVEKTNVDDLELLKPPPSPSPLTWAQIIADDPLDEEGVWESIDYAADSSEDEKDYRRREKTRAPELTPSSSITEEDSHLDPESYVIPLQAEALHDIQKEQFWRGPTDRRINGALAEGDDEAKNDTSEITELQMIREVLFMLAGLPTTLYSIDTNSREFKVNKSFTLSHVIPLTLLDLLSDSGDIGTQIYRLRKWTGNKPPIPLFQTFEAAVMRRLSQFDRNLAALQSQYLNPDMLVSISLLQVHNEVRGTAGSILQLATLVVTVMPTLSENPFLHLEALFERTSLAQMVSDVELFEFFARMFLDCLQPYLKPIRTWMEHGDLGPDDETFFVFMNDKSSEAASLWHDRYAIRRHLNGELHAPNFLHPAALRIFNTGKSIVFLKELANHHKYTNIAENEPRLDFESICGEAGSLPFAPFSELFGSAFETWIGSKFSLASTVLRQKLSSECGLWEVLDTFRIVYLAADGSLFQDFADLVFERMDELDSNWNDRYLLTELVHGIYSATLAPGQAERLVVRKSTTKHRGRSVNNLSAVAVDYNIPWSIANIVQKSSLQTYQRAFGFLLKVYRAKYLLQRVSWKDIQGLGDFSLSQMSLKMRHRLIWITDVLRNYLTETVFASSTSQMEEALSTADDIDAMARIHASYISRLQDLCLLSKNLSPIFQTVMSLLDLAVDFADTHSPRPSPSLAKAQTPRQKRDARRRKLRDRRRSIIPDRQESSDDGSEDEYDGDAESSTSHDAATSESLYKVQEQFDRHVPFVVAGLKGVSRAGGESAWETLAERLDWNFKIGRP</sequence>
<dbReference type="GO" id="GO:0000930">
    <property type="term" value="C:gamma-tubulin complex"/>
    <property type="evidence" value="ECO:0007669"/>
    <property type="project" value="TreeGrafter"/>
</dbReference>
<evidence type="ECO:0000256" key="6">
    <source>
        <dbReference type="SAM" id="MobiDB-lite"/>
    </source>
</evidence>
<organism evidence="10 11">
    <name type="scientific">Lophium mytilinum</name>
    <dbReference type="NCBI Taxonomy" id="390894"/>
    <lineage>
        <taxon>Eukaryota</taxon>
        <taxon>Fungi</taxon>
        <taxon>Dikarya</taxon>
        <taxon>Ascomycota</taxon>
        <taxon>Pezizomycotina</taxon>
        <taxon>Dothideomycetes</taxon>
        <taxon>Pleosporomycetidae</taxon>
        <taxon>Mytilinidiales</taxon>
        <taxon>Mytilinidiaceae</taxon>
        <taxon>Lophium</taxon>
    </lineage>
</organism>
<dbReference type="OrthoDB" id="66546at2759"/>
<dbReference type="InterPro" id="IPR042241">
    <property type="entry name" value="GCP_C_sf"/>
</dbReference>
<dbReference type="GO" id="GO:0031122">
    <property type="term" value="P:cytoplasmic microtubule organization"/>
    <property type="evidence" value="ECO:0007669"/>
    <property type="project" value="TreeGrafter"/>
</dbReference>
<dbReference type="Proteomes" id="UP000799750">
    <property type="component" value="Unassembled WGS sequence"/>
</dbReference>
<dbReference type="Pfam" id="PF14609">
    <property type="entry name" value="GCP5-Mod21_N"/>
    <property type="match status" value="1"/>
</dbReference>
<reference evidence="10" key="1">
    <citation type="journal article" date="2020" name="Stud. Mycol.">
        <title>101 Dothideomycetes genomes: a test case for predicting lifestyles and emergence of pathogens.</title>
        <authorList>
            <person name="Haridas S."/>
            <person name="Albert R."/>
            <person name="Binder M."/>
            <person name="Bloem J."/>
            <person name="Labutti K."/>
            <person name="Salamov A."/>
            <person name="Andreopoulos B."/>
            <person name="Baker S."/>
            <person name="Barry K."/>
            <person name="Bills G."/>
            <person name="Bluhm B."/>
            <person name="Cannon C."/>
            <person name="Castanera R."/>
            <person name="Culley D."/>
            <person name="Daum C."/>
            <person name="Ezra D."/>
            <person name="Gonzalez J."/>
            <person name="Henrissat B."/>
            <person name="Kuo A."/>
            <person name="Liang C."/>
            <person name="Lipzen A."/>
            <person name="Lutzoni F."/>
            <person name="Magnuson J."/>
            <person name="Mondo S."/>
            <person name="Nolan M."/>
            <person name="Ohm R."/>
            <person name="Pangilinan J."/>
            <person name="Park H.-J."/>
            <person name="Ramirez L."/>
            <person name="Alfaro M."/>
            <person name="Sun H."/>
            <person name="Tritt A."/>
            <person name="Yoshinaga Y."/>
            <person name="Zwiers L.-H."/>
            <person name="Turgeon B."/>
            <person name="Goodwin S."/>
            <person name="Spatafora J."/>
            <person name="Crous P."/>
            <person name="Grigoriev I."/>
        </authorList>
    </citation>
    <scope>NUCLEOTIDE SEQUENCE</scope>
    <source>
        <strain evidence="10">CBS 269.34</strain>
    </source>
</reference>
<dbReference type="Pfam" id="PF17681">
    <property type="entry name" value="GCP_N_terminal"/>
    <property type="match status" value="1"/>
</dbReference>
<dbReference type="Pfam" id="PF04130">
    <property type="entry name" value="GCP_C_terminal"/>
    <property type="match status" value="1"/>
</dbReference>
<feature type="compositionally biased region" description="Basic residues" evidence="6">
    <location>
        <begin position="800"/>
        <end position="811"/>
    </location>
</feature>
<protein>
    <recommendedName>
        <fullName evidence="5">Spindle pole body component</fullName>
    </recommendedName>
</protein>
<evidence type="ECO:0000256" key="2">
    <source>
        <dbReference type="ARBA" id="ARBA00022490"/>
    </source>
</evidence>
<evidence type="ECO:0000256" key="5">
    <source>
        <dbReference type="RuleBase" id="RU363050"/>
    </source>
</evidence>
<feature type="compositionally biased region" description="Acidic residues" evidence="6">
    <location>
        <begin position="822"/>
        <end position="834"/>
    </location>
</feature>
<dbReference type="InterPro" id="IPR007259">
    <property type="entry name" value="GCP"/>
</dbReference>
<dbReference type="InterPro" id="IPR040457">
    <property type="entry name" value="GCP_C"/>
</dbReference>
<dbReference type="GO" id="GO:0007020">
    <property type="term" value="P:microtubule nucleation"/>
    <property type="evidence" value="ECO:0007669"/>
    <property type="project" value="InterPro"/>
</dbReference>
<feature type="region of interest" description="Disordered" evidence="6">
    <location>
        <begin position="782"/>
        <end position="846"/>
    </location>
</feature>
<dbReference type="InterPro" id="IPR059169">
    <property type="entry name" value="GCP5_N_ext"/>
</dbReference>
<keyword evidence="11" id="KW-1185">Reference proteome</keyword>
<evidence type="ECO:0000259" key="9">
    <source>
        <dbReference type="Pfam" id="PF17681"/>
    </source>
</evidence>
<accession>A0A6A6QYC6</accession>
<keyword evidence="4 5" id="KW-0206">Cytoskeleton</keyword>
<dbReference type="GO" id="GO:0005874">
    <property type="term" value="C:microtubule"/>
    <property type="evidence" value="ECO:0007669"/>
    <property type="project" value="UniProtKB-KW"/>
</dbReference>
<comment type="similarity">
    <text evidence="1 5">Belongs to the TUBGCP family.</text>
</comment>
<dbReference type="EMBL" id="MU004187">
    <property type="protein sequence ID" value="KAF2496790.1"/>
    <property type="molecule type" value="Genomic_DNA"/>
</dbReference>
<dbReference type="GO" id="GO:0000922">
    <property type="term" value="C:spindle pole"/>
    <property type="evidence" value="ECO:0007669"/>
    <property type="project" value="InterPro"/>
</dbReference>
<dbReference type="AlphaFoldDB" id="A0A6A6QYC6"/>
<dbReference type="GO" id="GO:0005816">
    <property type="term" value="C:spindle pole body"/>
    <property type="evidence" value="ECO:0007669"/>
    <property type="project" value="UniProtKB-ARBA"/>
</dbReference>
<gene>
    <name evidence="10" type="ORF">BU16DRAFT_458569</name>
</gene>
<dbReference type="GO" id="GO:0051225">
    <property type="term" value="P:spindle assembly"/>
    <property type="evidence" value="ECO:0007669"/>
    <property type="project" value="TreeGrafter"/>
</dbReference>
<dbReference type="PANTHER" id="PTHR19302">
    <property type="entry name" value="GAMMA TUBULIN COMPLEX PROTEIN"/>
    <property type="match status" value="1"/>
</dbReference>